<dbReference type="GO" id="GO:0004340">
    <property type="term" value="F:glucokinase activity"/>
    <property type="evidence" value="ECO:0007669"/>
    <property type="project" value="InterPro"/>
</dbReference>
<evidence type="ECO:0000256" key="3">
    <source>
        <dbReference type="ARBA" id="ARBA00022777"/>
    </source>
</evidence>
<keyword evidence="2" id="KW-0547">Nucleotide-binding</keyword>
<comment type="similarity">
    <text evidence="5">Belongs to the bacterial glucokinase family.</text>
</comment>
<keyword evidence="6" id="KW-0472">Membrane</keyword>
<dbReference type="CDD" id="cd24008">
    <property type="entry name" value="ASKHA_NBD_GLK"/>
    <property type="match status" value="1"/>
</dbReference>
<evidence type="ECO:0000256" key="4">
    <source>
        <dbReference type="ARBA" id="ARBA00022840"/>
    </source>
</evidence>
<dbReference type="KEGG" id="fau:Fraau_1776"/>
<evidence type="ECO:0000256" key="6">
    <source>
        <dbReference type="SAM" id="Phobius"/>
    </source>
</evidence>
<evidence type="ECO:0000256" key="5">
    <source>
        <dbReference type="RuleBase" id="RU004046"/>
    </source>
</evidence>
<name>H8KZD9_FRAAD</name>
<feature type="transmembrane region" description="Helical" evidence="6">
    <location>
        <begin position="270"/>
        <end position="294"/>
    </location>
</feature>
<dbReference type="STRING" id="767434.Fraau_1776"/>
<dbReference type="AlphaFoldDB" id="H8KZD9"/>
<dbReference type="Pfam" id="PF02685">
    <property type="entry name" value="Glucokinase"/>
    <property type="match status" value="1"/>
</dbReference>
<evidence type="ECO:0000256" key="1">
    <source>
        <dbReference type="ARBA" id="ARBA00022679"/>
    </source>
</evidence>
<dbReference type="SUPFAM" id="SSF53067">
    <property type="entry name" value="Actin-like ATPase domain"/>
    <property type="match status" value="1"/>
</dbReference>
<sequence length="343" mass="36470">MEPPKSGLKPSSRLTSCFVVADVGGTHARLALAVGDVPHGRLLEATIRRYVCADWPSLEAIVADYLKRIAPLHPVAGLVCAIAGYLQDDKVINRNLPWTVSRQALVAGFGQRPVWLINDFEALAYATLTLGVDELVPMIEPFRSSSSPAGTRVVLGPGTGLGSAILIEAGDRVQVLPSEAGQMAMAPGAGRELQLFELFSRRGSYVTYEHVLSGPGLLATYQGLCELDGQQASVFSAPEVSRLALAETEPLAVEAMDIFCGLLGSLMADLALLLGATGGIYLGGGFVPELLAFLPRSSFRQRFFNKGVMQSYLQQIPVWGMQPAEYGMRGAAAMVGLGLIPVV</sequence>
<dbReference type="Proteomes" id="UP000005234">
    <property type="component" value="Chromosome"/>
</dbReference>
<dbReference type="InterPro" id="IPR003836">
    <property type="entry name" value="Glucokinase"/>
</dbReference>
<dbReference type="Gene3D" id="3.40.367.20">
    <property type="match status" value="1"/>
</dbReference>
<gene>
    <name evidence="7" type="ordered locus">Fraau_1776</name>
</gene>
<keyword evidence="4" id="KW-0067">ATP-binding</keyword>
<dbReference type="HOGENOM" id="CLU_042582_1_0_6"/>
<dbReference type="eggNOG" id="COG0837">
    <property type="taxonomic scope" value="Bacteria"/>
</dbReference>
<accession>H8KZD9</accession>
<evidence type="ECO:0000256" key="2">
    <source>
        <dbReference type="ARBA" id="ARBA00022741"/>
    </source>
</evidence>
<dbReference type="InterPro" id="IPR050201">
    <property type="entry name" value="Bacterial_glucokinase"/>
</dbReference>
<evidence type="ECO:0000313" key="8">
    <source>
        <dbReference type="Proteomes" id="UP000005234"/>
    </source>
</evidence>
<dbReference type="NCBIfam" id="NF009073">
    <property type="entry name" value="PRK12408.1"/>
    <property type="match status" value="1"/>
</dbReference>
<keyword evidence="3 7" id="KW-0418">Kinase</keyword>
<keyword evidence="6" id="KW-1133">Transmembrane helix</keyword>
<dbReference type="PANTHER" id="PTHR47690">
    <property type="entry name" value="GLUCOKINASE"/>
    <property type="match status" value="1"/>
</dbReference>
<dbReference type="InterPro" id="IPR043129">
    <property type="entry name" value="ATPase_NBD"/>
</dbReference>
<protein>
    <submittedName>
        <fullName evidence="7">Glucokinase</fullName>
    </submittedName>
</protein>
<keyword evidence="8" id="KW-1185">Reference proteome</keyword>
<dbReference type="GO" id="GO:0006096">
    <property type="term" value="P:glycolytic process"/>
    <property type="evidence" value="ECO:0007669"/>
    <property type="project" value="InterPro"/>
</dbReference>
<dbReference type="EMBL" id="CP003350">
    <property type="protein sequence ID" value="AFC86181.1"/>
    <property type="molecule type" value="Genomic_DNA"/>
</dbReference>
<dbReference type="GO" id="GO:0005829">
    <property type="term" value="C:cytosol"/>
    <property type="evidence" value="ECO:0007669"/>
    <property type="project" value="TreeGrafter"/>
</dbReference>
<keyword evidence="6" id="KW-0812">Transmembrane</keyword>
<proteinExistence type="inferred from homology"/>
<evidence type="ECO:0000313" key="7">
    <source>
        <dbReference type="EMBL" id="AFC86181.1"/>
    </source>
</evidence>
<organism evidence="7 8">
    <name type="scientific">Frateuria aurantia (strain ATCC 33424 / DSM 6220 / KCTC 2777 / LMG 1558 / NBRC 3245 / NCIMB 13370)</name>
    <name type="common">Acetobacter aurantius</name>
    <dbReference type="NCBI Taxonomy" id="767434"/>
    <lineage>
        <taxon>Bacteria</taxon>
        <taxon>Pseudomonadati</taxon>
        <taxon>Pseudomonadota</taxon>
        <taxon>Gammaproteobacteria</taxon>
        <taxon>Lysobacterales</taxon>
        <taxon>Rhodanobacteraceae</taxon>
        <taxon>Frateuria</taxon>
    </lineage>
</organism>
<keyword evidence="1" id="KW-0808">Transferase</keyword>
<reference evidence="7" key="1">
    <citation type="submission" date="2012-02" db="EMBL/GenBank/DDBJ databases">
        <title>The complete genome of Frateuria aurantia DSM 6220.</title>
        <authorList>
            <consortium name="US DOE Joint Genome Institute (JGI-PGF)"/>
            <person name="Lucas S."/>
            <person name="Copeland A."/>
            <person name="Lapidus A."/>
            <person name="Glavina del Rio T."/>
            <person name="Dalin E."/>
            <person name="Tice H."/>
            <person name="Bruce D."/>
            <person name="Goodwin L."/>
            <person name="Pitluck S."/>
            <person name="Peters L."/>
            <person name="Ovchinnikova G."/>
            <person name="Teshima H."/>
            <person name="Kyrpides N."/>
            <person name="Mavromatis K."/>
            <person name="Ivanova N."/>
            <person name="Brettin T."/>
            <person name="Detter J.C."/>
            <person name="Han C."/>
            <person name="Larimer F."/>
            <person name="Land M."/>
            <person name="Hauser L."/>
            <person name="Markowitz V."/>
            <person name="Cheng J.-F."/>
            <person name="Hugenholtz P."/>
            <person name="Woyke T."/>
            <person name="Wu D."/>
            <person name="Brambilla E."/>
            <person name="Klenk H.-P."/>
            <person name="Eisen J.A."/>
        </authorList>
    </citation>
    <scope>NUCLEOTIDE SEQUENCE</scope>
    <source>
        <strain evidence="7">DSM 6220</strain>
    </source>
</reference>
<dbReference type="Gene3D" id="3.30.420.40">
    <property type="match status" value="1"/>
</dbReference>
<dbReference type="PANTHER" id="PTHR47690:SF1">
    <property type="entry name" value="GLUCOKINASE"/>
    <property type="match status" value="1"/>
</dbReference>
<dbReference type="GO" id="GO:0005536">
    <property type="term" value="F:D-glucose binding"/>
    <property type="evidence" value="ECO:0007669"/>
    <property type="project" value="InterPro"/>
</dbReference>
<dbReference type="GO" id="GO:0005524">
    <property type="term" value="F:ATP binding"/>
    <property type="evidence" value="ECO:0007669"/>
    <property type="project" value="UniProtKB-KW"/>
</dbReference>